<evidence type="ECO:0000313" key="3">
    <source>
        <dbReference type="Proteomes" id="UP000747399"/>
    </source>
</evidence>
<feature type="region of interest" description="Disordered" evidence="1">
    <location>
        <begin position="166"/>
        <end position="200"/>
    </location>
</feature>
<reference evidence="2" key="1">
    <citation type="journal article" date="2021" name="Proc. Natl. Acad. Sci. U.S.A.">
        <title>Three genomes in the algal genus Volvox reveal the fate of a haploid sex-determining region after a transition to homothallism.</title>
        <authorList>
            <person name="Yamamoto K."/>
            <person name="Hamaji T."/>
            <person name="Kawai-Toyooka H."/>
            <person name="Matsuzaki R."/>
            <person name="Takahashi F."/>
            <person name="Nishimura Y."/>
            <person name="Kawachi M."/>
            <person name="Noguchi H."/>
            <person name="Minakuchi Y."/>
            <person name="Umen J.G."/>
            <person name="Toyoda A."/>
            <person name="Nozaki H."/>
        </authorList>
    </citation>
    <scope>NUCLEOTIDE SEQUENCE</scope>
    <source>
        <strain evidence="2">NIES-3780</strain>
    </source>
</reference>
<sequence>MRSCTGAVGSKKHLPLPANVIKALPHLQRSGAAPVEVVVTFLAETASAAATGAVGCRDTAMSEEHITCLVGPTGSHGCTALQVPVSRAMNGRRLLHITLRTDLTIELGLGERVEMSAAATHDRERAARMAATFGGGDMDVGVDGTITETLDGGVIFPAATGTVQRQRGSSGGVAVMERGDGMATRPCKRRRSSSASPCESAAVGDIATIAAAAMAPPLSPPPRDGCGNISEGKTVFQDTDALKDLAAMAARAGLTMEALEALRRYLLVQQQQEQQHGKKGAPSPGPPPPPPLPRPQQPHPQPHHHHHHQQQQQQQHLQLQPLQRRRSHPAAISVGVSGPAAAVTTLPVRRRQPYPPSTLSPYGMPAYVQTAFAAGQPIGSASVENTAPVLRRMLSAAPPRCIGASDLFEPVHARQSQSHVLEDAGPPAPRRGVAAAPAADDDERPEPFSGPAVLSRTWGLIQQVPGAQISAAQALAIAAAQSNGAAGPEAAAVLNNFRACLAGILGLLMRAREAAVADLAAQIDGSSTDGAAAATATGSVHGDLLAAAPAMLNAAECLLEWYGLLAAASDEHTAVSYAAELASSAALVKAQLAHELAPLAVLVGA</sequence>
<protein>
    <submittedName>
        <fullName evidence="2">Uncharacterized protein</fullName>
    </submittedName>
</protein>
<comment type="caution">
    <text evidence="2">The sequence shown here is derived from an EMBL/GenBank/DDBJ whole genome shotgun (WGS) entry which is preliminary data.</text>
</comment>
<proteinExistence type="predicted"/>
<feature type="compositionally biased region" description="Low complexity" evidence="1">
    <location>
        <begin position="310"/>
        <end position="322"/>
    </location>
</feature>
<keyword evidence="3" id="KW-1185">Reference proteome</keyword>
<feature type="region of interest" description="Disordered" evidence="1">
    <location>
        <begin position="270"/>
        <end position="336"/>
    </location>
</feature>
<accession>A0A8J4F5F0</accession>
<name>A0A8J4F5F0_9CHLO</name>
<dbReference type="AlphaFoldDB" id="A0A8J4F5F0"/>
<evidence type="ECO:0000256" key="1">
    <source>
        <dbReference type="SAM" id="MobiDB-lite"/>
    </source>
</evidence>
<dbReference type="EMBL" id="BNCO01000027">
    <property type="protein sequence ID" value="GIL57235.1"/>
    <property type="molecule type" value="Genomic_DNA"/>
</dbReference>
<feature type="region of interest" description="Disordered" evidence="1">
    <location>
        <begin position="413"/>
        <end position="451"/>
    </location>
</feature>
<feature type="compositionally biased region" description="Pro residues" evidence="1">
    <location>
        <begin position="283"/>
        <end position="300"/>
    </location>
</feature>
<dbReference type="Proteomes" id="UP000747399">
    <property type="component" value="Unassembled WGS sequence"/>
</dbReference>
<gene>
    <name evidence="2" type="ORF">Vafri_12420</name>
</gene>
<evidence type="ECO:0000313" key="2">
    <source>
        <dbReference type="EMBL" id="GIL57235.1"/>
    </source>
</evidence>
<organism evidence="2 3">
    <name type="scientific">Volvox africanus</name>
    <dbReference type="NCBI Taxonomy" id="51714"/>
    <lineage>
        <taxon>Eukaryota</taxon>
        <taxon>Viridiplantae</taxon>
        <taxon>Chlorophyta</taxon>
        <taxon>core chlorophytes</taxon>
        <taxon>Chlorophyceae</taxon>
        <taxon>CS clade</taxon>
        <taxon>Chlamydomonadales</taxon>
        <taxon>Volvocaceae</taxon>
        <taxon>Volvox</taxon>
    </lineage>
</organism>